<protein>
    <submittedName>
        <fullName evidence="2">Uncharacterized protein</fullName>
    </submittedName>
</protein>
<evidence type="ECO:0000313" key="3">
    <source>
        <dbReference type="Proteomes" id="UP000230002"/>
    </source>
</evidence>
<dbReference type="AlphaFoldDB" id="A0A2G8SKA2"/>
<dbReference type="InterPro" id="IPR034444">
    <property type="entry name" value="Nuo17.8"/>
</dbReference>
<feature type="compositionally biased region" description="Basic and acidic residues" evidence="1">
    <location>
        <begin position="30"/>
        <end position="46"/>
    </location>
</feature>
<dbReference type="OrthoDB" id="2120038at2759"/>
<proteinExistence type="predicted"/>
<gene>
    <name evidence="2" type="ORF">GSI_03916</name>
</gene>
<sequence>MSLARAAGAVLRPTQRASTTLVQRRAASSHAHEEHHEEHHEEYHDSNVYEPEAPISRFQVFNTPFWRRAVIAGVGIVAFYKFAPEPTNDTALAKYISSTMTAPEVWRDASFKHLVLSAKGSEETLLMADAKPPVVHRYRFPQRLEQYSPHAQPVGISLKVDDVVVKRD</sequence>
<evidence type="ECO:0000313" key="2">
    <source>
        <dbReference type="EMBL" id="PIL34205.1"/>
    </source>
</evidence>
<comment type="caution">
    <text evidence="2">The sequence shown here is derived from an EMBL/GenBank/DDBJ whole genome shotgun (WGS) entry which is preliminary data.</text>
</comment>
<dbReference type="PANTHER" id="PTHR42100">
    <property type="entry name" value="OXIDOREDUCTASE 178 KDA SUBUNIT, PUTATIVE (AFU_ORTHOLOGUE AFUA_8G04320)-RELATED"/>
    <property type="match status" value="1"/>
</dbReference>
<dbReference type="Proteomes" id="UP000230002">
    <property type="component" value="Unassembled WGS sequence"/>
</dbReference>
<reference evidence="2 3" key="1">
    <citation type="journal article" date="2015" name="Sci. Rep.">
        <title>Chromosome-level genome map provides insights into diverse defense mechanisms in the medicinal fungus Ganoderma sinense.</title>
        <authorList>
            <person name="Zhu Y."/>
            <person name="Xu J."/>
            <person name="Sun C."/>
            <person name="Zhou S."/>
            <person name="Xu H."/>
            <person name="Nelson D.R."/>
            <person name="Qian J."/>
            <person name="Song J."/>
            <person name="Luo H."/>
            <person name="Xiang L."/>
            <person name="Li Y."/>
            <person name="Xu Z."/>
            <person name="Ji A."/>
            <person name="Wang L."/>
            <person name="Lu S."/>
            <person name="Hayward A."/>
            <person name="Sun W."/>
            <person name="Li X."/>
            <person name="Schwartz D.C."/>
            <person name="Wang Y."/>
            <person name="Chen S."/>
        </authorList>
    </citation>
    <scope>NUCLEOTIDE SEQUENCE [LARGE SCALE GENOMIC DNA]</scope>
    <source>
        <strain evidence="2 3">ZZ0214-1</strain>
    </source>
</reference>
<dbReference type="GO" id="GO:0005739">
    <property type="term" value="C:mitochondrion"/>
    <property type="evidence" value="ECO:0007669"/>
    <property type="project" value="InterPro"/>
</dbReference>
<evidence type="ECO:0000256" key="1">
    <source>
        <dbReference type="SAM" id="MobiDB-lite"/>
    </source>
</evidence>
<organism evidence="2 3">
    <name type="scientific">Ganoderma sinense ZZ0214-1</name>
    <dbReference type="NCBI Taxonomy" id="1077348"/>
    <lineage>
        <taxon>Eukaryota</taxon>
        <taxon>Fungi</taxon>
        <taxon>Dikarya</taxon>
        <taxon>Basidiomycota</taxon>
        <taxon>Agaricomycotina</taxon>
        <taxon>Agaricomycetes</taxon>
        <taxon>Polyporales</taxon>
        <taxon>Polyporaceae</taxon>
        <taxon>Ganoderma</taxon>
    </lineage>
</organism>
<name>A0A2G8SKA2_9APHY</name>
<dbReference type="STRING" id="1077348.A0A2G8SKA2"/>
<dbReference type="PANTHER" id="PTHR42100:SF1">
    <property type="entry name" value="OXIDOREDUCTASE 178 KDA SUBUNIT, PUTATIVE (AFU_ORTHOLOGUE AFUA_8G04320)-RELATED"/>
    <property type="match status" value="1"/>
</dbReference>
<accession>A0A2G8SKA2</accession>
<feature type="region of interest" description="Disordered" evidence="1">
    <location>
        <begin position="1"/>
        <end position="46"/>
    </location>
</feature>
<dbReference type="EMBL" id="AYKW01000006">
    <property type="protein sequence ID" value="PIL34205.1"/>
    <property type="molecule type" value="Genomic_DNA"/>
</dbReference>
<keyword evidence="3" id="KW-1185">Reference proteome</keyword>